<evidence type="ECO:0008006" key="3">
    <source>
        <dbReference type="Google" id="ProtNLM"/>
    </source>
</evidence>
<evidence type="ECO:0000313" key="1">
    <source>
        <dbReference type="EMBL" id="MFB9775376.1"/>
    </source>
</evidence>
<sequence>MSGTIGTVPYVEGTDKISAYPALSKTIAERINSSITAATKAQSEASSAARVAGHAALRVKNLEPVDSQGVFGAAFDLDSVTEPGERFGGVAKSAKLATQVAMWTLRTYRGHDFTIQVLDGIPYSGTGQSSGRPKRWHRFVVASTGIAAATWQEFV</sequence>
<name>A0ABV5WYW5_9MICO</name>
<comment type="caution">
    <text evidence="1">The sequence shown here is derived from an EMBL/GenBank/DDBJ whole genome shotgun (WGS) entry which is preliminary data.</text>
</comment>
<organism evidence="1 2">
    <name type="scientific">Brevibacterium otitidis</name>
    <dbReference type="NCBI Taxonomy" id="53364"/>
    <lineage>
        <taxon>Bacteria</taxon>
        <taxon>Bacillati</taxon>
        <taxon>Actinomycetota</taxon>
        <taxon>Actinomycetes</taxon>
        <taxon>Micrococcales</taxon>
        <taxon>Brevibacteriaceae</taxon>
        <taxon>Brevibacterium</taxon>
    </lineage>
</organism>
<keyword evidence="2" id="KW-1185">Reference proteome</keyword>
<evidence type="ECO:0000313" key="2">
    <source>
        <dbReference type="Proteomes" id="UP001589707"/>
    </source>
</evidence>
<accession>A0ABV5WYW5</accession>
<reference evidence="1 2" key="1">
    <citation type="submission" date="2024-09" db="EMBL/GenBank/DDBJ databases">
        <authorList>
            <person name="Sun Q."/>
            <person name="Mori K."/>
        </authorList>
    </citation>
    <scope>NUCLEOTIDE SEQUENCE [LARGE SCALE GENOMIC DNA]</scope>
    <source>
        <strain evidence="1 2">JCM 11683</strain>
    </source>
</reference>
<dbReference type="Proteomes" id="UP001589707">
    <property type="component" value="Unassembled WGS sequence"/>
</dbReference>
<protein>
    <recommendedName>
        <fullName evidence="3">HK97 gp10 family phage protein</fullName>
    </recommendedName>
</protein>
<gene>
    <name evidence="1" type="ORF">ACFFN1_02955</name>
</gene>
<dbReference type="RefSeq" id="WP_376838453.1">
    <property type="nucleotide sequence ID" value="NZ_JBHMAU010000025.1"/>
</dbReference>
<dbReference type="EMBL" id="JBHMAU010000025">
    <property type="protein sequence ID" value="MFB9775376.1"/>
    <property type="molecule type" value="Genomic_DNA"/>
</dbReference>
<proteinExistence type="predicted"/>